<keyword evidence="2" id="KW-1185">Reference proteome</keyword>
<dbReference type="Proteomes" id="UP001353858">
    <property type="component" value="Unassembled WGS sequence"/>
</dbReference>
<evidence type="ECO:0008006" key="3">
    <source>
        <dbReference type="Google" id="ProtNLM"/>
    </source>
</evidence>
<gene>
    <name evidence="1" type="ORF">RN001_001289</name>
</gene>
<proteinExistence type="predicted"/>
<comment type="caution">
    <text evidence="1">The sequence shown here is derived from an EMBL/GenBank/DDBJ whole genome shotgun (WGS) entry which is preliminary data.</text>
</comment>
<dbReference type="PANTHER" id="PTHR15435:SF2">
    <property type="entry name" value="KICSTOR COMPLEX PROTEIN KAPTIN"/>
    <property type="match status" value="1"/>
</dbReference>
<dbReference type="SUPFAM" id="SSF69318">
    <property type="entry name" value="Integrin alpha N-terminal domain"/>
    <property type="match status" value="1"/>
</dbReference>
<dbReference type="InterPro" id="IPR029982">
    <property type="entry name" value="Kptn"/>
</dbReference>
<dbReference type="PANTHER" id="PTHR15435">
    <property type="entry name" value="KICSTOR COMPLEX PROTEIN KAPTIN"/>
    <property type="match status" value="1"/>
</dbReference>
<protein>
    <recommendedName>
        <fullName evidence="3">KICSTOR complex protein kaptin-like</fullName>
    </recommendedName>
</protein>
<dbReference type="GO" id="GO:0051015">
    <property type="term" value="F:actin filament binding"/>
    <property type="evidence" value="ECO:0007669"/>
    <property type="project" value="TreeGrafter"/>
</dbReference>
<accession>A0AAN7QMQ3</accession>
<sequence length="427" mass="49366">MDKLHNAHYFSLSSQGNIYTLANLPLVNNTNKLLVASLRREVLFFEYVENYLGALIPCTKEVSFTYLPNGAEIISIDAFNKSENTNEFVIGITIIKNSTDLHTLETFLNIYSGWEESKEFNMESLSQNCLNNIELRYIPYHLTHTYLITWSDDEIISKEMVFALSGSDSKVHIYQENKTNHTYKEIDAMEYFPEFVKPSSVVVWMDIYYYNNYLERVTVFGCECGYVRLCRYNLKLSKIMFNFSTNFNNTISNVRIYLEEQKLKQPDCIKEEYKETTLEYINPILNVVVTNTLLPPVHFRDVLQFGLGRYDCLPRLDLTSVFSSTEIADINFDGVHEILIGTSNHEVIAYEFDKSHGWYISDVRHFASPILGLKYVDITGDGVKELVVLTMKGIIILQHDHKSITETLEEKLKILTIPNIKSLSIEN</sequence>
<reference evidence="2" key="1">
    <citation type="submission" date="2023-01" db="EMBL/GenBank/DDBJ databases">
        <title>Key to firefly adult light organ development and bioluminescence: homeobox transcription factors regulate luciferase expression and transportation to peroxisome.</title>
        <authorList>
            <person name="Fu X."/>
        </authorList>
    </citation>
    <scope>NUCLEOTIDE SEQUENCE [LARGE SCALE GENOMIC DNA]</scope>
</reference>
<evidence type="ECO:0000313" key="1">
    <source>
        <dbReference type="EMBL" id="KAK4885018.1"/>
    </source>
</evidence>
<dbReference type="GO" id="GO:0030027">
    <property type="term" value="C:lamellipodium"/>
    <property type="evidence" value="ECO:0007669"/>
    <property type="project" value="TreeGrafter"/>
</dbReference>
<dbReference type="GO" id="GO:0015629">
    <property type="term" value="C:actin cytoskeleton"/>
    <property type="evidence" value="ECO:0007669"/>
    <property type="project" value="InterPro"/>
</dbReference>
<dbReference type="GO" id="GO:0007015">
    <property type="term" value="P:actin filament organization"/>
    <property type="evidence" value="ECO:0007669"/>
    <property type="project" value="InterPro"/>
</dbReference>
<dbReference type="EMBL" id="JARPUR010000001">
    <property type="protein sequence ID" value="KAK4885018.1"/>
    <property type="molecule type" value="Genomic_DNA"/>
</dbReference>
<evidence type="ECO:0000313" key="2">
    <source>
        <dbReference type="Proteomes" id="UP001353858"/>
    </source>
</evidence>
<dbReference type="InterPro" id="IPR028994">
    <property type="entry name" value="Integrin_alpha_N"/>
</dbReference>
<dbReference type="GO" id="GO:0034198">
    <property type="term" value="P:cellular response to amino acid starvation"/>
    <property type="evidence" value="ECO:0007669"/>
    <property type="project" value="TreeGrafter"/>
</dbReference>
<organism evidence="1 2">
    <name type="scientific">Aquatica leii</name>
    <dbReference type="NCBI Taxonomy" id="1421715"/>
    <lineage>
        <taxon>Eukaryota</taxon>
        <taxon>Metazoa</taxon>
        <taxon>Ecdysozoa</taxon>
        <taxon>Arthropoda</taxon>
        <taxon>Hexapoda</taxon>
        <taxon>Insecta</taxon>
        <taxon>Pterygota</taxon>
        <taxon>Neoptera</taxon>
        <taxon>Endopterygota</taxon>
        <taxon>Coleoptera</taxon>
        <taxon>Polyphaga</taxon>
        <taxon>Elateriformia</taxon>
        <taxon>Elateroidea</taxon>
        <taxon>Lampyridae</taxon>
        <taxon>Luciolinae</taxon>
        <taxon>Aquatica</taxon>
    </lineage>
</organism>
<name>A0AAN7QMQ3_9COLE</name>
<dbReference type="AlphaFoldDB" id="A0AAN7QMQ3"/>
<dbReference type="GO" id="GO:1904262">
    <property type="term" value="P:negative regulation of TORC1 signaling"/>
    <property type="evidence" value="ECO:0007669"/>
    <property type="project" value="TreeGrafter"/>
</dbReference>